<sequence length="261" mass="29029">MLARPSHHLTSRNLAATFSPPHSHPSPPGTSLPPSHHLTHIPHLQEPRCHLLTHLTSRNLAATFSLPHSHPSPPGTSLLPSHYLTHIPHLQGPRCYLLTTSLTSLTSRNLAATFSPPHSHPATFSPPHSAQSHQAIAIFLPFHPPVPRCLPPPQTNELSTHTPHRFLSLFQKLLWLLLHPLLLLTIVVSIFTLITFPELPWDEVLDRSLGATKQALVFAIIDSSVYGNWVFSVATAILTPNWLIFWLVLNSKPLSCRRVKD</sequence>
<organism evidence="3">
    <name type="scientific">Timema poppense</name>
    <name type="common">Walking stick</name>
    <dbReference type="NCBI Taxonomy" id="170557"/>
    <lineage>
        <taxon>Eukaryota</taxon>
        <taxon>Metazoa</taxon>
        <taxon>Ecdysozoa</taxon>
        <taxon>Arthropoda</taxon>
        <taxon>Hexapoda</taxon>
        <taxon>Insecta</taxon>
        <taxon>Pterygota</taxon>
        <taxon>Neoptera</taxon>
        <taxon>Polyneoptera</taxon>
        <taxon>Phasmatodea</taxon>
        <taxon>Timematodea</taxon>
        <taxon>Timematoidea</taxon>
        <taxon>Timematidae</taxon>
        <taxon>Timema</taxon>
    </lineage>
</organism>
<name>A0A7R9H7P9_TIMPO</name>
<feature type="region of interest" description="Disordered" evidence="1">
    <location>
        <begin position="15"/>
        <end position="40"/>
    </location>
</feature>
<dbReference type="AlphaFoldDB" id="A0A7R9H7P9"/>
<evidence type="ECO:0000313" key="3">
    <source>
        <dbReference type="EMBL" id="CAD7409169.1"/>
    </source>
</evidence>
<dbReference type="InterPro" id="IPR007246">
    <property type="entry name" value="Gaa1"/>
</dbReference>
<dbReference type="GO" id="GO:0042765">
    <property type="term" value="C:GPI-anchor transamidase complex"/>
    <property type="evidence" value="ECO:0007669"/>
    <property type="project" value="InterPro"/>
</dbReference>
<feature type="compositionally biased region" description="Pro residues" evidence="1">
    <location>
        <begin position="22"/>
        <end position="31"/>
    </location>
</feature>
<keyword evidence="2" id="KW-0472">Membrane</keyword>
<gene>
    <name evidence="3" type="ORF">TPSB3V08_LOCUS6692</name>
</gene>
<evidence type="ECO:0000256" key="1">
    <source>
        <dbReference type="SAM" id="MobiDB-lite"/>
    </source>
</evidence>
<protein>
    <submittedName>
        <fullName evidence="3">Uncharacterized protein</fullName>
    </submittedName>
</protein>
<keyword evidence="2" id="KW-1133">Transmembrane helix</keyword>
<keyword evidence="2" id="KW-0812">Transmembrane</keyword>
<proteinExistence type="predicted"/>
<dbReference type="EMBL" id="OD004028">
    <property type="protein sequence ID" value="CAD7409169.1"/>
    <property type="molecule type" value="Genomic_DNA"/>
</dbReference>
<feature type="transmembrane region" description="Helical" evidence="2">
    <location>
        <begin position="173"/>
        <end position="196"/>
    </location>
</feature>
<accession>A0A7R9H7P9</accession>
<reference evidence="3" key="1">
    <citation type="submission" date="2020-11" db="EMBL/GenBank/DDBJ databases">
        <authorList>
            <person name="Tran Van P."/>
        </authorList>
    </citation>
    <scope>NUCLEOTIDE SEQUENCE</scope>
</reference>
<dbReference type="Pfam" id="PF04114">
    <property type="entry name" value="Gaa1"/>
    <property type="match status" value="1"/>
</dbReference>
<feature type="transmembrane region" description="Helical" evidence="2">
    <location>
        <begin position="229"/>
        <end position="249"/>
    </location>
</feature>
<evidence type="ECO:0000256" key="2">
    <source>
        <dbReference type="SAM" id="Phobius"/>
    </source>
</evidence>